<reference evidence="1 2" key="2">
    <citation type="submission" date="2012-02" db="EMBL/GenBank/DDBJ databases">
        <title>Improved High-Quality Draft sequence of Eubacterium cellulosolvens 6.</title>
        <authorList>
            <consortium name="US DOE Joint Genome Institute"/>
            <person name="Lucas S."/>
            <person name="Han J."/>
            <person name="Lapidus A."/>
            <person name="Cheng J.-F."/>
            <person name="Goodwin L."/>
            <person name="Pitluck S."/>
            <person name="Peters L."/>
            <person name="Mikhailova N."/>
            <person name="Gu W."/>
            <person name="Detter J.C."/>
            <person name="Han C."/>
            <person name="Tapia R."/>
            <person name="Land M."/>
            <person name="Hauser L."/>
            <person name="Kyrpides N."/>
            <person name="Ivanova N."/>
            <person name="Pagani I."/>
            <person name="Johnson E."/>
            <person name="Mukhopadhyay B."/>
            <person name="Anderson I."/>
            <person name="Woyke T."/>
        </authorList>
    </citation>
    <scope>NUCLEOTIDE SEQUENCE [LARGE SCALE GENOMIC DNA]</scope>
    <source>
        <strain evidence="1 2">6</strain>
    </source>
</reference>
<dbReference type="Proteomes" id="UP000005753">
    <property type="component" value="Chromosome"/>
</dbReference>
<sequence>MILESLVKYYEALANAGELSRPGWSQVDVSYALDIDINGNLKQVISLKKQEGKKLVPLKMAVPSPVKRSSGINPNYLCDNSLYLLGMGNVKTDEGEDEKKLKKKKERIKECFFAAKELHAKKMPKGEDVTEAVMQFFNRWDPDKGDESVALQELKDEIIKGGNIVFLFDGKFVHEYDSVKKYLEKTDEDSSAEKCRCSVTGKLDKLATLHPQTKRVRNAQPAGASLVSFNGSAFESFGKEQGANAQTGEYAAFAYGEALNYLTERITFKNYLGNTALLFYAISGENVYQDAFSAIFLGDDDYYDQQDLVKVVEKICDGSVVDFNDQKLDPNMDFYLLGIAPNNARLSIRFFERGTFGQFINNIKCHQTRLAIEGGGNGQTFLPTWQLLQETCREGGEVSPILAGEVTRSIIENTRYPATLINAIDVRIRADHNVGRRRAQIIKAYYLKNDNKDVPKEVLTVGLNKESDNIPYSLGRLFAVLERIQEVANPELNATIKDKYFGGASATPATILPKLIDLSQKHLRKLNPGNKIYYDKILGEILDKIQVEGGYPKTLNMPERGAFQLGYYHQKQELFKSKKGEE</sequence>
<evidence type="ECO:0000313" key="2">
    <source>
        <dbReference type="Proteomes" id="UP000005753"/>
    </source>
</evidence>
<protein>
    <submittedName>
        <fullName evidence="1">CRISPR-associated protein Cas8c/Csd1, subtype I-C/DVULG</fullName>
    </submittedName>
</protein>
<keyword evidence="2" id="KW-1185">Reference proteome</keyword>
<name>I5AUC9_EUBC6</name>
<dbReference type="eggNOG" id="ENOG502Z7WH">
    <property type="taxonomic scope" value="Bacteria"/>
</dbReference>
<dbReference type="Pfam" id="PF09709">
    <property type="entry name" value="Cas_Csd1"/>
    <property type="match status" value="1"/>
</dbReference>
<reference evidence="1 2" key="1">
    <citation type="submission" date="2010-08" db="EMBL/GenBank/DDBJ databases">
        <authorList>
            <consortium name="US DOE Joint Genome Institute (JGI-PGF)"/>
            <person name="Lucas S."/>
            <person name="Copeland A."/>
            <person name="Lapidus A."/>
            <person name="Cheng J.-F."/>
            <person name="Bruce D."/>
            <person name="Goodwin L."/>
            <person name="Pitluck S."/>
            <person name="Land M.L."/>
            <person name="Hauser L."/>
            <person name="Chang Y.-J."/>
            <person name="Anderson I.J."/>
            <person name="Johnson E."/>
            <person name="Mulhopadhyay B."/>
            <person name="Kyrpides N."/>
            <person name="Woyke T.J."/>
        </authorList>
    </citation>
    <scope>NUCLEOTIDE SEQUENCE [LARGE SCALE GENOMIC DNA]</scope>
    <source>
        <strain evidence="1 2">6</strain>
    </source>
</reference>
<accession>I5AUC9</accession>
<dbReference type="NCBIfam" id="TIGR01863">
    <property type="entry name" value="cas_Csd1"/>
    <property type="match status" value="1"/>
</dbReference>
<evidence type="ECO:0000313" key="1">
    <source>
        <dbReference type="EMBL" id="EIM57402.1"/>
    </source>
</evidence>
<gene>
    <name evidence="1" type="ORF">EubceDRAFT1_1613</name>
</gene>
<dbReference type="InterPro" id="IPR010144">
    <property type="entry name" value="CRISPR-assoc_prot_Csd1-typ"/>
</dbReference>
<dbReference type="EMBL" id="CM001487">
    <property type="protein sequence ID" value="EIM57402.1"/>
    <property type="molecule type" value="Genomic_DNA"/>
</dbReference>
<dbReference type="HOGENOM" id="CLU_031037_0_0_9"/>
<proteinExistence type="predicted"/>
<dbReference type="STRING" id="633697.EubceDRAFT1_1613"/>
<dbReference type="CDD" id="cd09757">
    <property type="entry name" value="Cas8c_I-C"/>
    <property type="match status" value="1"/>
</dbReference>
<organism evidence="1 2">
    <name type="scientific">Eubacterium cellulosolvens (strain ATCC 43171 / JCM 9499 / 6)</name>
    <name type="common">Cillobacterium cellulosolvens</name>
    <dbReference type="NCBI Taxonomy" id="633697"/>
    <lineage>
        <taxon>Bacteria</taxon>
        <taxon>Bacillati</taxon>
        <taxon>Bacillota</taxon>
        <taxon>Clostridia</taxon>
        <taxon>Eubacteriales</taxon>
        <taxon>Eubacteriaceae</taxon>
        <taxon>Eubacterium</taxon>
    </lineage>
</organism>
<dbReference type="AlphaFoldDB" id="I5AUC9"/>